<keyword evidence="1" id="KW-0489">Methyltransferase</keyword>
<dbReference type="PANTHER" id="PTHR43861">
    <property type="entry name" value="TRANS-ACONITATE 2-METHYLTRANSFERASE-RELATED"/>
    <property type="match status" value="1"/>
</dbReference>
<keyword evidence="2" id="KW-1185">Reference proteome</keyword>
<dbReference type="Gene3D" id="3.40.50.150">
    <property type="entry name" value="Vaccinia Virus protein VP39"/>
    <property type="match status" value="1"/>
</dbReference>
<dbReference type="CDD" id="cd02440">
    <property type="entry name" value="AdoMet_MTases"/>
    <property type="match status" value="1"/>
</dbReference>
<dbReference type="InterPro" id="IPR029063">
    <property type="entry name" value="SAM-dependent_MTases_sf"/>
</dbReference>
<sequence length="256" mass="29651">MAEEIVSADVKNAYDEFYLGRDEQWRMLGARYKAKNIIDVTRGHDFKKVLEVGAGDGSILRHLSAWSTFPEMHALEISQSGVDQIKALGLKNLSSVNIFDGYHIPFKDNEIDLVILSHVLEHVEFERMLLREIKRVSKYLIIEVPCDYRYGVDKRMKHFLNYGHINMYTPSSLRFLVQSEGFEVLSDKISMIEPEVTKFNTFVNQKKAKSLLTILRIDLEFLVKKFIIRISGKKRHESFANAYTALLRNQGDLDIF</sequence>
<proteinExistence type="predicted"/>
<evidence type="ECO:0000313" key="2">
    <source>
        <dbReference type="Proteomes" id="UP000199226"/>
    </source>
</evidence>
<dbReference type="STRING" id="990371.SAMN05421813_12553"/>
<name>A0A1G9WJY8_9SPHI</name>
<dbReference type="AlphaFoldDB" id="A0A1G9WJY8"/>
<keyword evidence="1" id="KW-0830">Ubiquinone</keyword>
<dbReference type="Pfam" id="PF13489">
    <property type="entry name" value="Methyltransf_23"/>
    <property type="match status" value="1"/>
</dbReference>
<protein>
    <submittedName>
        <fullName evidence="1">Ubiquinone/menaquinone biosynthesis C-methylase UbiE</fullName>
    </submittedName>
</protein>
<dbReference type="GO" id="GO:0008168">
    <property type="term" value="F:methyltransferase activity"/>
    <property type="evidence" value="ECO:0007669"/>
    <property type="project" value="UniProtKB-KW"/>
</dbReference>
<dbReference type="SUPFAM" id="SSF53335">
    <property type="entry name" value="S-adenosyl-L-methionine-dependent methyltransferases"/>
    <property type="match status" value="1"/>
</dbReference>
<reference evidence="2" key="1">
    <citation type="submission" date="2016-10" db="EMBL/GenBank/DDBJ databases">
        <authorList>
            <person name="Varghese N."/>
            <person name="Submissions S."/>
        </authorList>
    </citation>
    <scope>NUCLEOTIDE SEQUENCE [LARGE SCALE GENOMIC DNA]</scope>
    <source>
        <strain evidence="2">DSM 24536</strain>
    </source>
</reference>
<dbReference type="RefSeq" id="WP_245704531.1">
    <property type="nucleotide sequence ID" value="NZ_FNHH01000025.1"/>
</dbReference>
<dbReference type="EMBL" id="FNHH01000025">
    <property type="protein sequence ID" value="SDM84573.1"/>
    <property type="molecule type" value="Genomic_DNA"/>
</dbReference>
<evidence type="ECO:0000313" key="1">
    <source>
        <dbReference type="EMBL" id="SDM84573.1"/>
    </source>
</evidence>
<dbReference type="Proteomes" id="UP000199226">
    <property type="component" value="Unassembled WGS sequence"/>
</dbReference>
<organism evidence="1 2">
    <name type="scientific">Daejeonella rubra</name>
    <dbReference type="NCBI Taxonomy" id="990371"/>
    <lineage>
        <taxon>Bacteria</taxon>
        <taxon>Pseudomonadati</taxon>
        <taxon>Bacteroidota</taxon>
        <taxon>Sphingobacteriia</taxon>
        <taxon>Sphingobacteriales</taxon>
        <taxon>Sphingobacteriaceae</taxon>
        <taxon>Daejeonella</taxon>
    </lineage>
</organism>
<dbReference type="GO" id="GO:0032259">
    <property type="term" value="P:methylation"/>
    <property type="evidence" value="ECO:0007669"/>
    <property type="project" value="UniProtKB-KW"/>
</dbReference>
<accession>A0A1G9WJY8</accession>
<keyword evidence="1" id="KW-0808">Transferase</keyword>
<gene>
    <name evidence="1" type="ORF">SAMN05421813_12553</name>
</gene>